<evidence type="ECO:0000313" key="2">
    <source>
        <dbReference type="Proteomes" id="UP000181936"/>
    </source>
</evidence>
<evidence type="ECO:0000313" key="1">
    <source>
        <dbReference type="EMBL" id="APH04797.1"/>
    </source>
</evidence>
<evidence type="ECO:0008006" key="3">
    <source>
        <dbReference type="Google" id="ProtNLM"/>
    </source>
</evidence>
<name>A0A1L3MR32_9BACI</name>
<dbReference type="RefSeq" id="WP_072579590.1">
    <property type="nucleotide sequence ID" value="NZ_CP016020.1"/>
</dbReference>
<dbReference type="Proteomes" id="UP000181936">
    <property type="component" value="Chromosome"/>
</dbReference>
<accession>A0A1L3MR32</accession>
<sequence length="118" mass="13665">MVYFFILVLLTLAIILTNRYRSLNRVPCIDVLHASSEEVIVDFRDYNDVTNKKVSEAIVIPIAYLKRYYHEIPSKQVHVVASTKLEKNIGIRFLQKNGFHVSGYTLSECMCQNKENLI</sequence>
<dbReference type="AlphaFoldDB" id="A0A1L3MR32"/>
<reference evidence="1 2" key="1">
    <citation type="journal article" date="2016" name="Sci. Rep.">
        <title>Complete genome sequence and transcriptomic analysis of a novel marine strain Bacillus weihaiensis reveals the mechanism of brown algae degradation.</title>
        <authorList>
            <person name="Zhu Y."/>
            <person name="Chen P."/>
            <person name="Bao Y."/>
            <person name="Men Y."/>
            <person name="Zeng Y."/>
            <person name="Yang J."/>
            <person name="Sun J."/>
            <person name="Sun Y."/>
        </authorList>
    </citation>
    <scope>NUCLEOTIDE SEQUENCE [LARGE SCALE GENOMIC DNA]</scope>
    <source>
        <strain evidence="1 2">Alg07</strain>
    </source>
</reference>
<dbReference type="SUPFAM" id="SSF52821">
    <property type="entry name" value="Rhodanese/Cell cycle control phosphatase"/>
    <property type="match status" value="1"/>
</dbReference>
<protein>
    <recommendedName>
        <fullName evidence="3">Sulfurtransferase</fullName>
    </recommendedName>
</protein>
<proteinExistence type="predicted"/>
<organism evidence="1 2">
    <name type="scientific">Bacillus weihaiensis</name>
    <dbReference type="NCBI Taxonomy" id="1547283"/>
    <lineage>
        <taxon>Bacteria</taxon>
        <taxon>Bacillati</taxon>
        <taxon>Bacillota</taxon>
        <taxon>Bacilli</taxon>
        <taxon>Bacillales</taxon>
        <taxon>Bacillaceae</taxon>
        <taxon>Bacillus</taxon>
    </lineage>
</organism>
<dbReference type="OrthoDB" id="2967651at2"/>
<dbReference type="KEGG" id="bwh:A9C19_08580"/>
<dbReference type="STRING" id="1547283.A9C19_08580"/>
<gene>
    <name evidence="1" type="ORF">A9C19_08580</name>
</gene>
<dbReference type="InterPro" id="IPR036873">
    <property type="entry name" value="Rhodanese-like_dom_sf"/>
</dbReference>
<dbReference type="EMBL" id="CP016020">
    <property type="protein sequence ID" value="APH04797.1"/>
    <property type="molecule type" value="Genomic_DNA"/>
</dbReference>
<keyword evidence="2" id="KW-1185">Reference proteome</keyword>